<protein>
    <recommendedName>
        <fullName evidence="4">Integral membrane protein</fullName>
    </recommendedName>
</protein>
<keyword evidence="2" id="KW-0812">Transmembrane</keyword>
<feature type="transmembrane region" description="Helical" evidence="2">
    <location>
        <begin position="121"/>
        <end position="139"/>
    </location>
</feature>
<sequence length="151" mass="16315">MAHAAPASPTPQLPRIPTPSTPDVFDERTHTIAHWAIPIVGGLIYGFWAAAINRSGGPITGWNVLFGFVSAIGFAALYIGVRMVAPLLKRELHAVLWTAFAGITFGFLYSQTGATVLRSIFMALGVAAGVFVVAFYRYYTHEDAEGHPDPR</sequence>
<evidence type="ECO:0000256" key="2">
    <source>
        <dbReference type="SAM" id="Phobius"/>
    </source>
</evidence>
<feature type="region of interest" description="Disordered" evidence="1">
    <location>
        <begin position="1"/>
        <end position="20"/>
    </location>
</feature>
<dbReference type="AlphaFoldDB" id="A0AB39RIU2"/>
<reference evidence="3" key="1">
    <citation type="submission" date="2024-07" db="EMBL/GenBank/DDBJ databases">
        <authorList>
            <person name="Yu S.T."/>
        </authorList>
    </citation>
    <scope>NUCLEOTIDE SEQUENCE</scope>
    <source>
        <strain evidence="3">R41</strain>
    </source>
</reference>
<dbReference type="RefSeq" id="WP_369247890.1">
    <property type="nucleotide sequence ID" value="NZ_CP163443.1"/>
</dbReference>
<proteinExistence type="predicted"/>
<keyword evidence="2" id="KW-0472">Membrane</keyword>
<feature type="compositionally biased region" description="Pro residues" evidence="1">
    <location>
        <begin position="8"/>
        <end position="20"/>
    </location>
</feature>
<accession>A0AB39RIU2</accession>
<feature type="transmembrane region" description="Helical" evidence="2">
    <location>
        <begin position="62"/>
        <end position="80"/>
    </location>
</feature>
<evidence type="ECO:0000256" key="1">
    <source>
        <dbReference type="SAM" id="MobiDB-lite"/>
    </source>
</evidence>
<gene>
    <name evidence="3" type="ORF">AB5J53_25015</name>
</gene>
<feature type="transmembrane region" description="Helical" evidence="2">
    <location>
        <begin position="32"/>
        <end position="50"/>
    </location>
</feature>
<dbReference type="EMBL" id="CP163443">
    <property type="protein sequence ID" value="XDQ54689.1"/>
    <property type="molecule type" value="Genomic_DNA"/>
</dbReference>
<evidence type="ECO:0008006" key="4">
    <source>
        <dbReference type="Google" id="ProtNLM"/>
    </source>
</evidence>
<evidence type="ECO:0000313" key="3">
    <source>
        <dbReference type="EMBL" id="XDQ54689.1"/>
    </source>
</evidence>
<organism evidence="3">
    <name type="scientific">Streptomyces sp. R41</name>
    <dbReference type="NCBI Taxonomy" id="3238632"/>
    <lineage>
        <taxon>Bacteria</taxon>
        <taxon>Bacillati</taxon>
        <taxon>Actinomycetota</taxon>
        <taxon>Actinomycetes</taxon>
        <taxon>Kitasatosporales</taxon>
        <taxon>Streptomycetaceae</taxon>
        <taxon>Streptomyces</taxon>
    </lineage>
</organism>
<name>A0AB39RIU2_9ACTN</name>
<feature type="transmembrane region" description="Helical" evidence="2">
    <location>
        <begin position="92"/>
        <end position="109"/>
    </location>
</feature>
<keyword evidence="2" id="KW-1133">Transmembrane helix</keyword>